<accession>G0IZ36</accession>
<evidence type="ECO:0000256" key="4">
    <source>
        <dbReference type="ARBA" id="ARBA00023172"/>
    </source>
</evidence>
<dbReference type="RefSeq" id="WP_014018114.1">
    <property type="nucleotide sequence ID" value="NC_015914.1"/>
</dbReference>
<evidence type="ECO:0000256" key="1">
    <source>
        <dbReference type="ARBA" id="ARBA00003416"/>
    </source>
</evidence>
<dbReference type="Proteomes" id="UP000001635">
    <property type="component" value="Chromosome"/>
</dbReference>
<dbReference type="Pfam" id="PF02646">
    <property type="entry name" value="RmuC"/>
    <property type="match status" value="1"/>
</dbReference>
<keyword evidence="6" id="KW-0472">Membrane</keyword>
<dbReference type="PANTHER" id="PTHR30563">
    <property type="entry name" value="DNA RECOMBINATION PROTEIN RMUC"/>
    <property type="match status" value="1"/>
</dbReference>
<feature type="transmembrane region" description="Helical" evidence="6">
    <location>
        <begin position="6"/>
        <end position="24"/>
    </location>
</feature>
<keyword evidence="8" id="KW-1185">Reference proteome</keyword>
<evidence type="ECO:0000256" key="3">
    <source>
        <dbReference type="ARBA" id="ARBA00023054"/>
    </source>
</evidence>
<name>G0IZ36_CYCMS</name>
<dbReference type="InterPro" id="IPR003798">
    <property type="entry name" value="DNA_recombination_RmuC"/>
</dbReference>
<feature type="coiled-coil region" evidence="5">
    <location>
        <begin position="23"/>
        <end position="78"/>
    </location>
</feature>
<dbReference type="GO" id="GO:0006310">
    <property type="term" value="P:DNA recombination"/>
    <property type="evidence" value="ECO:0007669"/>
    <property type="project" value="UniProtKB-KW"/>
</dbReference>
<sequence length="448" mass="51231">MALELVALLVLIAGIIALLASLLIQAHKKRDQLKEDLGDLSLEKERLNEKHQFLLGKYGEVQRELEEISLLYKSLEKENYHLALDKGKLDSEVQYMHEKLIFQKQEIEKMRGQFQQEFELLANKILEEKSKKFTSQNQENIESFLQPLGKELNALKKQVQEAYAMESRERFSLERKVKELAELNQQISQEAKNLTNALKGNSKIRGNWGEAILETILQNSGLEKDRHYSIQGFLKDENGQALLGPDGKKMQPDVIIHYPDDKKVIIDSKISLIAYEKYSSSLEDADQKSALEFHLKAIKTHIDQLSSKQYEAYAKALDFVIMFIPLEAAYIVALQADPQLWEYAYKKRVLLISSSNLIAALKMIKDLWIRDDQSKNALEIAERGGKVYDKLATFLHSLEDIGKHLERSQESYSTAVKQLKTGKGNLISQAEKLRELGVNARNKISGNQ</sequence>
<keyword evidence="6" id="KW-0812">Transmembrane</keyword>
<comment type="function">
    <text evidence="1">Involved in DNA recombination.</text>
</comment>
<evidence type="ECO:0000256" key="6">
    <source>
        <dbReference type="SAM" id="Phobius"/>
    </source>
</evidence>
<dbReference type="STRING" id="880070.Cycma_0030"/>
<dbReference type="KEGG" id="cmr:Cycma_0030"/>
<dbReference type="eggNOG" id="COG1322">
    <property type="taxonomic scope" value="Bacteria"/>
</dbReference>
<protein>
    <submittedName>
        <fullName evidence="7">RmuC-domain protein</fullName>
    </submittedName>
</protein>
<keyword evidence="6" id="KW-1133">Transmembrane helix</keyword>
<proteinExistence type="inferred from homology"/>
<dbReference type="AlphaFoldDB" id="G0IZ36"/>
<comment type="similarity">
    <text evidence="2">Belongs to the RmuC family.</text>
</comment>
<dbReference type="PANTHER" id="PTHR30563:SF0">
    <property type="entry name" value="DNA RECOMBINATION PROTEIN RMUC"/>
    <property type="match status" value="1"/>
</dbReference>
<keyword evidence="4" id="KW-0233">DNA recombination</keyword>
<evidence type="ECO:0000313" key="7">
    <source>
        <dbReference type="EMBL" id="AEL23815.1"/>
    </source>
</evidence>
<dbReference type="EMBL" id="CP002955">
    <property type="protein sequence ID" value="AEL23815.1"/>
    <property type="molecule type" value="Genomic_DNA"/>
</dbReference>
<keyword evidence="3 5" id="KW-0175">Coiled coil</keyword>
<dbReference type="HOGENOM" id="CLU_024057_0_1_10"/>
<feature type="coiled-coil region" evidence="5">
    <location>
        <begin position="170"/>
        <end position="197"/>
    </location>
</feature>
<organism evidence="7 8">
    <name type="scientific">Cyclobacterium marinum (strain ATCC 25205 / DSM 745 / LMG 13164 / NCIMB 1802)</name>
    <name type="common">Flectobacillus marinus</name>
    <dbReference type="NCBI Taxonomy" id="880070"/>
    <lineage>
        <taxon>Bacteria</taxon>
        <taxon>Pseudomonadati</taxon>
        <taxon>Bacteroidota</taxon>
        <taxon>Cytophagia</taxon>
        <taxon>Cytophagales</taxon>
        <taxon>Cyclobacteriaceae</taxon>
        <taxon>Cyclobacterium</taxon>
    </lineage>
</organism>
<reference evidence="8" key="1">
    <citation type="submission" date="2011-07" db="EMBL/GenBank/DDBJ databases">
        <title>The complete genome of Cyclobacterium marinum DSM 745.</title>
        <authorList>
            <person name="Lucas S."/>
            <person name="Han J."/>
            <person name="Lapidus A."/>
            <person name="Bruce D."/>
            <person name="Goodwin L."/>
            <person name="Pitluck S."/>
            <person name="Peters L."/>
            <person name="Kyrpides N."/>
            <person name="Mavromatis K."/>
            <person name="Ivanova N."/>
            <person name="Ovchinnikova G."/>
            <person name="Chertkov O."/>
            <person name="Detter J.C."/>
            <person name="Tapia R."/>
            <person name="Han C."/>
            <person name="Land M."/>
            <person name="Hauser L."/>
            <person name="Markowitz V."/>
            <person name="Cheng J.-F."/>
            <person name="Hugenholtz P."/>
            <person name="Woyke T."/>
            <person name="Wu D."/>
            <person name="Tindall B."/>
            <person name="Schuetze A."/>
            <person name="Brambilla E."/>
            <person name="Klenk H.-P."/>
            <person name="Eisen J.A."/>
        </authorList>
    </citation>
    <scope>NUCLEOTIDE SEQUENCE [LARGE SCALE GENOMIC DNA]</scope>
    <source>
        <strain evidence="8">ATCC 25205 / DSM 745 / LMG 13164 / NCIMB 1802</strain>
    </source>
</reference>
<gene>
    <name evidence="7" type="ordered locus">Cycma_0030</name>
</gene>
<evidence type="ECO:0000313" key="8">
    <source>
        <dbReference type="Proteomes" id="UP000001635"/>
    </source>
</evidence>
<evidence type="ECO:0000256" key="5">
    <source>
        <dbReference type="SAM" id="Coils"/>
    </source>
</evidence>
<evidence type="ECO:0000256" key="2">
    <source>
        <dbReference type="ARBA" id="ARBA00009840"/>
    </source>
</evidence>